<evidence type="ECO:0000256" key="1">
    <source>
        <dbReference type="ARBA" id="ARBA00004370"/>
    </source>
</evidence>
<dbReference type="Pfam" id="PF00355">
    <property type="entry name" value="Rieske"/>
    <property type="match status" value="1"/>
</dbReference>
<feature type="compositionally biased region" description="Polar residues" evidence="10">
    <location>
        <begin position="54"/>
        <end position="65"/>
    </location>
</feature>
<dbReference type="PANTHER" id="PTHR21266">
    <property type="entry name" value="IRON-SULFUR DOMAIN CONTAINING PROTEIN"/>
    <property type="match status" value="1"/>
</dbReference>
<gene>
    <name evidence="12" type="ORF">VaNZ11_004404</name>
</gene>
<evidence type="ECO:0000256" key="3">
    <source>
        <dbReference type="ARBA" id="ARBA00022714"/>
    </source>
</evidence>
<dbReference type="SUPFAM" id="SSF50022">
    <property type="entry name" value="ISP domain"/>
    <property type="match status" value="1"/>
</dbReference>
<evidence type="ECO:0000256" key="2">
    <source>
        <dbReference type="ARBA" id="ARBA00022692"/>
    </source>
</evidence>
<evidence type="ECO:0000256" key="6">
    <source>
        <dbReference type="ARBA" id="ARBA00023002"/>
    </source>
</evidence>
<keyword evidence="8" id="KW-0411">Iron-sulfur</keyword>
<comment type="subcellular location">
    <subcellularLocation>
        <location evidence="1">Membrane</location>
    </subcellularLocation>
</comment>
<evidence type="ECO:0000256" key="5">
    <source>
        <dbReference type="ARBA" id="ARBA00022989"/>
    </source>
</evidence>
<feature type="non-terminal residue" evidence="12">
    <location>
        <position position="1"/>
    </location>
</feature>
<feature type="region of interest" description="Disordered" evidence="10">
    <location>
        <begin position="13"/>
        <end position="65"/>
    </location>
</feature>
<evidence type="ECO:0000313" key="12">
    <source>
        <dbReference type="EMBL" id="GLI61892.1"/>
    </source>
</evidence>
<keyword evidence="7" id="KW-0408">Iron</keyword>
<feature type="compositionally biased region" description="Pro residues" evidence="10">
    <location>
        <begin position="17"/>
        <end position="27"/>
    </location>
</feature>
<accession>A0ABQ5RW88</accession>
<dbReference type="Proteomes" id="UP001165090">
    <property type="component" value="Unassembled WGS sequence"/>
</dbReference>
<protein>
    <recommendedName>
        <fullName evidence="11">Rieske domain-containing protein</fullName>
    </recommendedName>
</protein>
<dbReference type="InterPro" id="IPR050584">
    <property type="entry name" value="Cholesterol_7-desaturase"/>
</dbReference>
<evidence type="ECO:0000256" key="4">
    <source>
        <dbReference type="ARBA" id="ARBA00022723"/>
    </source>
</evidence>
<keyword evidence="13" id="KW-1185">Reference proteome</keyword>
<reference evidence="12 13" key="1">
    <citation type="journal article" date="2023" name="IScience">
        <title>Expanded male sex-determining region conserved during the evolution of homothallism in the green alga Volvox.</title>
        <authorList>
            <person name="Yamamoto K."/>
            <person name="Matsuzaki R."/>
            <person name="Mahakham W."/>
            <person name="Heman W."/>
            <person name="Sekimoto H."/>
            <person name="Kawachi M."/>
            <person name="Minakuchi Y."/>
            <person name="Toyoda A."/>
            <person name="Nozaki H."/>
        </authorList>
    </citation>
    <scope>NUCLEOTIDE SEQUENCE [LARGE SCALE GENOMIC DNA]</scope>
    <source>
        <strain evidence="12 13">NIES-4468</strain>
    </source>
</reference>
<organism evidence="12 13">
    <name type="scientific">Volvox africanus</name>
    <dbReference type="NCBI Taxonomy" id="51714"/>
    <lineage>
        <taxon>Eukaryota</taxon>
        <taxon>Viridiplantae</taxon>
        <taxon>Chlorophyta</taxon>
        <taxon>core chlorophytes</taxon>
        <taxon>Chlorophyceae</taxon>
        <taxon>CS clade</taxon>
        <taxon>Chlamydomonadales</taxon>
        <taxon>Volvocaceae</taxon>
        <taxon>Volvox</taxon>
    </lineage>
</organism>
<comment type="caution">
    <text evidence="12">The sequence shown here is derived from an EMBL/GenBank/DDBJ whole genome shotgun (WGS) entry which is preliminary data.</text>
</comment>
<dbReference type="PROSITE" id="PS51296">
    <property type="entry name" value="RIESKE"/>
    <property type="match status" value="1"/>
</dbReference>
<evidence type="ECO:0000313" key="13">
    <source>
        <dbReference type="Proteomes" id="UP001165090"/>
    </source>
</evidence>
<dbReference type="InterPro" id="IPR036922">
    <property type="entry name" value="Rieske_2Fe-2S_sf"/>
</dbReference>
<keyword evidence="4" id="KW-0479">Metal-binding</keyword>
<keyword evidence="9" id="KW-0472">Membrane</keyword>
<evidence type="ECO:0000256" key="7">
    <source>
        <dbReference type="ARBA" id="ARBA00023004"/>
    </source>
</evidence>
<keyword evidence="2" id="KW-0812">Transmembrane</keyword>
<evidence type="ECO:0000256" key="9">
    <source>
        <dbReference type="ARBA" id="ARBA00023136"/>
    </source>
</evidence>
<dbReference type="Gene3D" id="2.102.10.10">
    <property type="entry name" value="Rieske [2Fe-2S] iron-sulphur domain"/>
    <property type="match status" value="1"/>
</dbReference>
<keyword evidence="5" id="KW-1133">Transmembrane helix</keyword>
<keyword evidence="3" id="KW-0001">2Fe-2S</keyword>
<name>A0ABQ5RW88_9CHLO</name>
<evidence type="ECO:0000259" key="11">
    <source>
        <dbReference type="PROSITE" id="PS51296"/>
    </source>
</evidence>
<sequence length="219" mass="23962">HLRPLCPSAYEVRRPPVSSPLLPPPPRTSCRLPRLGTRVPVPRHRRPQPLPPAATNSGAATTSKSTALQLEQFQSPVTAAAANEGTEFVWTRHWWPLMPESYLRPDRPNPITLLGIPMVVWRDARGTWRVFRDRCPHRLAPLSEGRVEADGSLACSYHGWRFDGSGACRRIPQAVDAAAEAAACSSRRSCATTYPASASASGEVSFASASARLSLRHQQ</sequence>
<dbReference type="InterPro" id="IPR017941">
    <property type="entry name" value="Rieske_2Fe-2S"/>
</dbReference>
<dbReference type="EMBL" id="BSDZ01000011">
    <property type="protein sequence ID" value="GLI61892.1"/>
    <property type="molecule type" value="Genomic_DNA"/>
</dbReference>
<evidence type="ECO:0000256" key="10">
    <source>
        <dbReference type="SAM" id="MobiDB-lite"/>
    </source>
</evidence>
<proteinExistence type="predicted"/>
<evidence type="ECO:0000256" key="8">
    <source>
        <dbReference type="ARBA" id="ARBA00023014"/>
    </source>
</evidence>
<dbReference type="PANTHER" id="PTHR21266:SF32">
    <property type="entry name" value="CHOLESTEROL 7-DESATURASE NVD"/>
    <property type="match status" value="1"/>
</dbReference>
<feature type="domain" description="Rieske" evidence="11">
    <location>
        <begin position="95"/>
        <end position="174"/>
    </location>
</feature>
<feature type="compositionally biased region" description="Low complexity" evidence="10">
    <location>
        <begin position="28"/>
        <end position="40"/>
    </location>
</feature>
<keyword evidence="6" id="KW-0560">Oxidoreductase</keyword>